<sequence>MGGGEGGDEAVDEVLGGGGPGVVADVPPELLVGGDSVEVGRRTGCGGDCWAVESGEDVDIPPCCGEAVREMPLAEPKNKYIKVSSLEKAHSGWEDEYEVSSKQS</sequence>
<organism evidence="1 2">
    <name type="scientific">Camellia lanceoleosa</name>
    <dbReference type="NCBI Taxonomy" id="1840588"/>
    <lineage>
        <taxon>Eukaryota</taxon>
        <taxon>Viridiplantae</taxon>
        <taxon>Streptophyta</taxon>
        <taxon>Embryophyta</taxon>
        <taxon>Tracheophyta</taxon>
        <taxon>Spermatophyta</taxon>
        <taxon>Magnoliopsida</taxon>
        <taxon>eudicotyledons</taxon>
        <taxon>Gunneridae</taxon>
        <taxon>Pentapetalae</taxon>
        <taxon>asterids</taxon>
        <taxon>Ericales</taxon>
        <taxon>Theaceae</taxon>
        <taxon>Camellia</taxon>
    </lineage>
</organism>
<evidence type="ECO:0000313" key="1">
    <source>
        <dbReference type="EMBL" id="KAI8021709.1"/>
    </source>
</evidence>
<protein>
    <submittedName>
        <fullName evidence="1">Protein FORGETTER 1</fullName>
    </submittedName>
</protein>
<reference evidence="1 2" key="1">
    <citation type="journal article" date="2022" name="Plant J.">
        <title>Chromosome-level genome of Camellia lanceoleosa provides a valuable resource for understanding genome evolution and self-incompatibility.</title>
        <authorList>
            <person name="Gong W."/>
            <person name="Xiao S."/>
            <person name="Wang L."/>
            <person name="Liao Z."/>
            <person name="Chang Y."/>
            <person name="Mo W."/>
            <person name="Hu G."/>
            <person name="Li W."/>
            <person name="Zhao G."/>
            <person name="Zhu H."/>
            <person name="Hu X."/>
            <person name="Ji K."/>
            <person name="Xiang X."/>
            <person name="Song Q."/>
            <person name="Yuan D."/>
            <person name="Jin S."/>
            <person name="Zhang L."/>
        </authorList>
    </citation>
    <scope>NUCLEOTIDE SEQUENCE [LARGE SCALE GENOMIC DNA]</scope>
    <source>
        <strain evidence="1">SQ_2022a</strain>
    </source>
</reference>
<name>A0ACC0I970_9ERIC</name>
<gene>
    <name evidence="1" type="ORF">LOK49_LG03G00412</name>
</gene>
<keyword evidence="2" id="KW-1185">Reference proteome</keyword>
<dbReference type="Proteomes" id="UP001060215">
    <property type="component" value="Chromosome 6"/>
</dbReference>
<evidence type="ECO:0000313" key="2">
    <source>
        <dbReference type="Proteomes" id="UP001060215"/>
    </source>
</evidence>
<comment type="caution">
    <text evidence="1">The sequence shown here is derived from an EMBL/GenBank/DDBJ whole genome shotgun (WGS) entry which is preliminary data.</text>
</comment>
<dbReference type="EMBL" id="CM045763">
    <property type="protein sequence ID" value="KAI8021709.1"/>
    <property type="molecule type" value="Genomic_DNA"/>
</dbReference>
<accession>A0ACC0I970</accession>
<proteinExistence type="predicted"/>